<dbReference type="EMBL" id="JAIXMP010000029">
    <property type="protein sequence ID" value="KAI9251935.1"/>
    <property type="molecule type" value="Genomic_DNA"/>
</dbReference>
<dbReference type="InterPro" id="IPR005122">
    <property type="entry name" value="Uracil-DNA_glycosylase-like"/>
</dbReference>
<evidence type="ECO:0000259" key="18">
    <source>
        <dbReference type="Pfam" id="PF03167"/>
    </source>
</evidence>
<evidence type="ECO:0000256" key="8">
    <source>
        <dbReference type="ARBA" id="ARBA00023159"/>
    </source>
</evidence>
<evidence type="ECO:0000313" key="20">
    <source>
        <dbReference type="Proteomes" id="UP001209540"/>
    </source>
</evidence>
<evidence type="ECO:0000256" key="9">
    <source>
        <dbReference type="ARBA" id="ARBA00023163"/>
    </source>
</evidence>
<evidence type="ECO:0000256" key="6">
    <source>
        <dbReference type="ARBA" id="ARBA00022853"/>
    </source>
</evidence>
<name>A0AAD5JSC0_9FUNG</name>
<dbReference type="GO" id="GO:0003677">
    <property type="term" value="F:DNA binding"/>
    <property type="evidence" value="ECO:0007669"/>
    <property type="project" value="UniProtKB-ARBA"/>
</dbReference>
<evidence type="ECO:0000256" key="11">
    <source>
        <dbReference type="ARBA" id="ARBA00023242"/>
    </source>
</evidence>
<keyword evidence="2" id="KW-1017">Isopeptide bond</keyword>
<evidence type="ECO:0000256" key="4">
    <source>
        <dbReference type="ARBA" id="ARBA00022801"/>
    </source>
</evidence>
<dbReference type="SUPFAM" id="SSF52141">
    <property type="entry name" value="Uracil-DNA glycosylase-like"/>
    <property type="match status" value="1"/>
</dbReference>
<evidence type="ECO:0000256" key="12">
    <source>
        <dbReference type="ARBA" id="ARBA00052915"/>
    </source>
</evidence>
<keyword evidence="8" id="KW-0010">Activator</keyword>
<dbReference type="Pfam" id="PF03167">
    <property type="entry name" value="UDG"/>
    <property type="match status" value="1"/>
</dbReference>
<dbReference type="Gene3D" id="3.40.470.10">
    <property type="entry name" value="Uracil-DNA glycosylase-like domain"/>
    <property type="match status" value="1"/>
</dbReference>
<sequence>MPVPDNIDYDLKVLFVGINPGLMSAAKGHHFAGPTNHFWPCLSASGLVDKTVTFYDDINLPTLYRLGITNLTMRSSQKASDLTLKEQRKGIPILTAKFRKYRPKVACFVGKGIYEIYMGEKCKQMGLQTKIIPWNDNDDDPKDKESTQLFVMPSTSGIVSAYQKPDKIKFFQQLCQVVNKRLQEETNYSSKSSNLTPCVP</sequence>
<dbReference type="GO" id="GO:0032183">
    <property type="term" value="F:SUMO binding"/>
    <property type="evidence" value="ECO:0007669"/>
    <property type="project" value="UniProtKB-ARBA"/>
</dbReference>
<dbReference type="GO" id="GO:0040029">
    <property type="term" value="P:epigenetic regulation of gene expression"/>
    <property type="evidence" value="ECO:0007669"/>
    <property type="project" value="UniProtKB-ARBA"/>
</dbReference>
<comment type="subcellular location">
    <subcellularLocation>
        <location evidence="1">Nucleus</location>
    </subcellularLocation>
</comment>
<keyword evidence="4" id="KW-0378">Hydrolase</keyword>
<evidence type="ECO:0000256" key="7">
    <source>
        <dbReference type="ARBA" id="ARBA00023015"/>
    </source>
</evidence>
<reference evidence="19" key="2">
    <citation type="submission" date="2023-02" db="EMBL/GenBank/DDBJ databases">
        <authorList>
            <consortium name="DOE Joint Genome Institute"/>
            <person name="Mondo S.J."/>
            <person name="Chang Y."/>
            <person name="Wang Y."/>
            <person name="Ahrendt S."/>
            <person name="Andreopoulos W."/>
            <person name="Barry K."/>
            <person name="Beard J."/>
            <person name="Benny G.L."/>
            <person name="Blankenship S."/>
            <person name="Bonito G."/>
            <person name="Cuomo C."/>
            <person name="Desiro A."/>
            <person name="Gervers K.A."/>
            <person name="Hundley H."/>
            <person name="Kuo A."/>
            <person name="LaButti K."/>
            <person name="Lang B.F."/>
            <person name="Lipzen A."/>
            <person name="O'Donnell K."/>
            <person name="Pangilinan J."/>
            <person name="Reynolds N."/>
            <person name="Sandor L."/>
            <person name="Smith M.W."/>
            <person name="Tsang A."/>
            <person name="Grigoriev I.V."/>
            <person name="Stajich J.E."/>
            <person name="Spatafora J.W."/>
        </authorList>
    </citation>
    <scope>NUCLEOTIDE SEQUENCE</scope>
    <source>
        <strain evidence="19">RSA 2281</strain>
    </source>
</reference>
<evidence type="ECO:0000256" key="5">
    <source>
        <dbReference type="ARBA" id="ARBA00022843"/>
    </source>
</evidence>
<protein>
    <recommendedName>
        <fullName evidence="16">G/T mismatch-specific thymine DNA glycosylase</fullName>
        <ecNumber evidence="15">3.2.2.29</ecNumber>
    </recommendedName>
    <alternativeName>
        <fullName evidence="17">Thymine-DNA glycosylase</fullName>
    </alternativeName>
</protein>
<evidence type="ECO:0000256" key="17">
    <source>
        <dbReference type="ARBA" id="ARBA00083221"/>
    </source>
</evidence>
<evidence type="ECO:0000256" key="13">
    <source>
        <dbReference type="ARBA" id="ARBA00061261"/>
    </source>
</evidence>
<dbReference type="GO" id="GO:0005654">
    <property type="term" value="C:nucleoplasm"/>
    <property type="evidence" value="ECO:0007669"/>
    <property type="project" value="UniProtKB-ARBA"/>
</dbReference>
<dbReference type="InterPro" id="IPR015637">
    <property type="entry name" value="MUG/TDG"/>
</dbReference>
<dbReference type="AlphaFoldDB" id="A0AAD5JSC0"/>
<dbReference type="InterPro" id="IPR036895">
    <property type="entry name" value="Uracil-DNA_glycosylase-like_sf"/>
</dbReference>
<comment type="caution">
    <text evidence="19">The sequence shown here is derived from an EMBL/GenBank/DDBJ whole genome shotgun (WGS) entry which is preliminary data.</text>
</comment>
<keyword evidence="20" id="KW-1185">Reference proteome</keyword>
<evidence type="ECO:0000256" key="16">
    <source>
        <dbReference type="ARBA" id="ARBA00071248"/>
    </source>
</evidence>
<dbReference type="Proteomes" id="UP001209540">
    <property type="component" value="Unassembled WGS sequence"/>
</dbReference>
<accession>A0AAD5JSC0</accession>
<dbReference type="EC" id="3.2.2.29" evidence="15"/>
<dbReference type="PANTHER" id="PTHR12159:SF9">
    <property type="entry name" value="G_T MISMATCH-SPECIFIC THYMINE DNA GLYCOSYLASE"/>
    <property type="match status" value="1"/>
</dbReference>
<evidence type="ECO:0000256" key="3">
    <source>
        <dbReference type="ARBA" id="ARBA00022763"/>
    </source>
</evidence>
<keyword evidence="9" id="KW-0804">Transcription</keyword>
<comment type="catalytic activity">
    <reaction evidence="12">
        <text>Hydrolyzes mismatched double-stranded DNA and polynucleotides, releasing free thymine.</text>
        <dbReference type="EC" id="3.2.2.29"/>
    </reaction>
</comment>
<comment type="subunit">
    <text evidence="14">Homodimer. Interacts with AICDA and GADD45A.</text>
</comment>
<evidence type="ECO:0000256" key="10">
    <source>
        <dbReference type="ARBA" id="ARBA00023204"/>
    </source>
</evidence>
<evidence type="ECO:0000256" key="2">
    <source>
        <dbReference type="ARBA" id="ARBA00022499"/>
    </source>
</evidence>
<evidence type="ECO:0000313" key="19">
    <source>
        <dbReference type="EMBL" id="KAI9251935.1"/>
    </source>
</evidence>
<comment type="similarity">
    <text evidence="13">Belongs to the uracil-DNA glycosylase (UDG) superfamily. TDG/mug family.</text>
</comment>
<keyword evidence="10" id="KW-0234">DNA repair</keyword>
<organism evidence="19 20">
    <name type="scientific">Phascolomyces articulosus</name>
    <dbReference type="NCBI Taxonomy" id="60185"/>
    <lineage>
        <taxon>Eukaryota</taxon>
        <taxon>Fungi</taxon>
        <taxon>Fungi incertae sedis</taxon>
        <taxon>Mucoromycota</taxon>
        <taxon>Mucoromycotina</taxon>
        <taxon>Mucoromycetes</taxon>
        <taxon>Mucorales</taxon>
        <taxon>Lichtheimiaceae</taxon>
        <taxon>Phascolomyces</taxon>
    </lineage>
</organism>
<evidence type="ECO:0000256" key="1">
    <source>
        <dbReference type="ARBA" id="ARBA00004123"/>
    </source>
</evidence>
<gene>
    <name evidence="19" type="ORF">BDA99DRAFT_563612</name>
</gene>
<dbReference type="PANTHER" id="PTHR12159">
    <property type="entry name" value="G/T AND G/U MISMATCH-SPECIFIC DNA GLYCOSYLASE"/>
    <property type="match status" value="1"/>
</dbReference>
<proteinExistence type="inferred from homology"/>
<keyword evidence="5" id="KW-0832">Ubl conjugation</keyword>
<keyword evidence="3" id="KW-0227">DNA damage</keyword>
<dbReference type="CDD" id="cd10028">
    <property type="entry name" value="UDG-F2_TDG_MUG"/>
    <property type="match status" value="1"/>
</dbReference>
<keyword evidence="6" id="KW-0156">Chromatin regulator</keyword>
<dbReference type="GO" id="GO:0006285">
    <property type="term" value="P:base-excision repair, AP site formation"/>
    <property type="evidence" value="ECO:0007669"/>
    <property type="project" value="InterPro"/>
</dbReference>
<keyword evidence="7" id="KW-0805">Transcription regulation</keyword>
<dbReference type="FunFam" id="3.40.470.10:FF:000002">
    <property type="entry name" value="G/T mismatch-specific thymine DNA glycosylase"/>
    <property type="match status" value="1"/>
</dbReference>
<dbReference type="GO" id="GO:0141016">
    <property type="term" value="F:G/T mismatch-specific thymine-DNA glycosylase activity"/>
    <property type="evidence" value="ECO:0007669"/>
    <property type="project" value="UniProtKB-EC"/>
</dbReference>
<feature type="domain" description="Uracil-DNA glycosylase-like" evidence="18">
    <location>
        <begin position="5"/>
        <end position="173"/>
    </location>
</feature>
<keyword evidence="11" id="KW-0539">Nucleus</keyword>
<evidence type="ECO:0000256" key="15">
    <source>
        <dbReference type="ARBA" id="ARBA00066769"/>
    </source>
</evidence>
<evidence type="ECO:0000256" key="14">
    <source>
        <dbReference type="ARBA" id="ARBA00064519"/>
    </source>
</evidence>
<reference evidence="19" key="1">
    <citation type="journal article" date="2022" name="IScience">
        <title>Evolution of zygomycete secretomes and the origins of terrestrial fungal ecologies.</title>
        <authorList>
            <person name="Chang Y."/>
            <person name="Wang Y."/>
            <person name="Mondo S."/>
            <person name="Ahrendt S."/>
            <person name="Andreopoulos W."/>
            <person name="Barry K."/>
            <person name="Beard J."/>
            <person name="Benny G.L."/>
            <person name="Blankenship S."/>
            <person name="Bonito G."/>
            <person name="Cuomo C."/>
            <person name="Desiro A."/>
            <person name="Gervers K.A."/>
            <person name="Hundley H."/>
            <person name="Kuo A."/>
            <person name="LaButti K."/>
            <person name="Lang B.F."/>
            <person name="Lipzen A."/>
            <person name="O'Donnell K."/>
            <person name="Pangilinan J."/>
            <person name="Reynolds N."/>
            <person name="Sandor L."/>
            <person name="Smith M.E."/>
            <person name="Tsang A."/>
            <person name="Grigoriev I.V."/>
            <person name="Stajich J.E."/>
            <person name="Spatafora J.W."/>
        </authorList>
    </citation>
    <scope>NUCLEOTIDE SEQUENCE</scope>
    <source>
        <strain evidence="19">RSA 2281</strain>
    </source>
</reference>
<dbReference type="GO" id="GO:0004844">
    <property type="term" value="F:uracil DNA N-glycosylase activity"/>
    <property type="evidence" value="ECO:0007669"/>
    <property type="project" value="TreeGrafter"/>
</dbReference>